<dbReference type="InterPro" id="IPR018917">
    <property type="entry name" value="DUF2482"/>
</dbReference>
<gene>
    <name evidence="1" type="ordered locus">SAV1989</name>
</gene>
<sequence length="100" mass="11329">MTKNYKDMTQDEIRGLLSEKTSELYDLAKEIKRETEFDILFFSAIGVGDGDFIKSSSSALGNAFNLAELLDNATNFDDVINAIQKRKLQKFLVIDNNKED</sequence>
<reference evidence="1 2" key="1">
    <citation type="journal article" date="2001" name="Lancet">
        <title>Whole genome sequencing of meticillin-resistant Staphylococcus aureus.</title>
        <authorList>
            <person name="Kuroda M."/>
            <person name="Ohta T."/>
            <person name="Uchiyama I."/>
            <person name="Baba T."/>
            <person name="Yuzawa H."/>
            <person name="Kobayashi I."/>
            <person name="Cui L."/>
            <person name="Oguchi A."/>
            <person name="Aoki K."/>
            <person name="Nagai Y."/>
            <person name="Lian J."/>
            <person name="Ito T."/>
            <person name="Kanamori M."/>
            <person name="Matsumaru H."/>
            <person name="Maruyama A."/>
            <person name="Murakami H."/>
            <person name="Hosoyama A."/>
            <person name="Mizutani-Ui Y."/>
            <person name="Takahashi N.K."/>
            <person name="Sawano T."/>
            <person name="Inoue R."/>
            <person name="Kaito C."/>
            <person name="Sekimizu K."/>
            <person name="Hirakawa H."/>
            <person name="Kuhara S."/>
            <person name="Goto S."/>
            <person name="Yabuzaki J."/>
            <person name="Kanehisa M."/>
            <person name="Yamashita A."/>
            <person name="Oshima K."/>
            <person name="Furuya K."/>
            <person name="Yoshino C."/>
            <person name="Shiba T."/>
            <person name="Hattori M."/>
            <person name="Ogasawara N."/>
            <person name="Hayashi H."/>
            <person name="Hiramatsu K."/>
        </authorList>
    </citation>
    <scope>NUCLEOTIDE SEQUENCE [LARGE SCALE GENOMIC DNA]</scope>
    <source>
        <strain evidence="2">Mu50 / ATCC 700699</strain>
    </source>
</reference>
<dbReference type="EMBL" id="BA000017">
    <property type="protein sequence ID" value="BAB58151.1"/>
    <property type="molecule type" value="Genomic_DNA"/>
</dbReference>
<proteinExistence type="predicted"/>
<dbReference type="AlphaFoldDB" id="A0A0H3JSJ7"/>
<evidence type="ECO:0008006" key="3">
    <source>
        <dbReference type="Google" id="ProtNLM"/>
    </source>
</evidence>
<evidence type="ECO:0000313" key="1">
    <source>
        <dbReference type="EMBL" id="BAB58151.1"/>
    </source>
</evidence>
<organism evidence="1 2">
    <name type="scientific">Staphylococcus aureus (strain Mu50 / ATCC 700699)</name>
    <dbReference type="NCBI Taxonomy" id="158878"/>
    <lineage>
        <taxon>Bacteria</taxon>
        <taxon>Bacillati</taxon>
        <taxon>Bacillota</taxon>
        <taxon>Bacilli</taxon>
        <taxon>Bacillales</taxon>
        <taxon>Staphylococcaceae</taxon>
        <taxon>Staphylococcus</taxon>
    </lineage>
</organism>
<name>A0A0H3JSJ7_STAAM</name>
<evidence type="ECO:0000313" key="2">
    <source>
        <dbReference type="Proteomes" id="UP000002481"/>
    </source>
</evidence>
<dbReference type="Proteomes" id="UP000002481">
    <property type="component" value="Chromosome"/>
</dbReference>
<dbReference type="KEGG" id="sav:SAV1989"/>
<dbReference type="RefSeq" id="WP_000165366.1">
    <property type="nucleotide sequence ID" value="NC_002758.2"/>
</dbReference>
<protein>
    <recommendedName>
        <fullName evidence="3">DUF2482 family protein</fullName>
    </recommendedName>
</protein>
<dbReference type="HOGENOM" id="CLU_169704_0_0_9"/>
<dbReference type="Pfam" id="PF10655">
    <property type="entry name" value="DUF2482"/>
    <property type="match status" value="1"/>
</dbReference>
<accession>A0A0H3JSJ7</accession>